<sequence>FIMGYSVVAGAAGRLLFGYDSFGNMCGKKNSPVEGAPLSGQDMTLKKATYKEDRRRKGDLDAHVLPFHIVFIMQCQQTVIPG</sequence>
<name>A0A2J8MHH4_PANTR</name>
<evidence type="ECO:0000313" key="2">
    <source>
        <dbReference type="Proteomes" id="UP000236370"/>
    </source>
</evidence>
<proteinExistence type="predicted"/>
<protein>
    <submittedName>
        <fullName evidence="1">SLC44A3 isoform 8</fullName>
    </submittedName>
</protein>
<organism evidence="1 2">
    <name type="scientific">Pan troglodytes</name>
    <name type="common">Chimpanzee</name>
    <dbReference type="NCBI Taxonomy" id="9598"/>
    <lineage>
        <taxon>Eukaryota</taxon>
        <taxon>Metazoa</taxon>
        <taxon>Chordata</taxon>
        <taxon>Craniata</taxon>
        <taxon>Vertebrata</taxon>
        <taxon>Euteleostomi</taxon>
        <taxon>Mammalia</taxon>
        <taxon>Eutheria</taxon>
        <taxon>Euarchontoglires</taxon>
        <taxon>Primates</taxon>
        <taxon>Haplorrhini</taxon>
        <taxon>Catarrhini</taxon>
        <taxon>Hominidae</taxon>
        <taxon>Pan</taxon>
    </lineage>
</organism>
<dbReference type="EMBL" id="NBAG03000257">
    <property type="protein sequence ID" value="PNI58972.1"/>
    <property type="molecule type" value="Genomic_DNA"/>
</dbReference>
<gene>
    <name evidence="1" type="ORF">CK820_G0020705</name>
</gene>
<accession>A0A2J8MHH4</accession>
<evidence type="ECO:0000313" key="1">
    <source>
        <dbReference type="EMBL" id="PNI58972.1"/>
    </source>
</evidence>
<feature type="non-terminal residue" evidence="1">
    <location>
        <position position="1"/>
    </location>
</feature>
<dbReference type="AlphaFoldDB" id="A0A2J8MHH4"/>
<reference evidence="1 2" key="1">
    <citation type="submission" date="2017-12" db="EMBL/GenBank/DDBJ databases">
        <title>High-resolution comparative analysis of great ape genomes.</title>
        <authorList>
            <person name="Pollen A."/>
            <person name="Hastie A."/>
            <person name="Hormozdiari F."/>
            <person name="Dougherty M."/>
            <person name="Liu R."/>
            <person name="Chaisson M."/>
            <person name="Hoppe E."/>
            <person name="Hill C."/>
            <person name="Pang A."/>
            <person name="Hillier L."/>
            <person name="Baker C."/>
            <person name="Armstrong J."/>
            <person name="Shendure J."/>
            <person name="Paten B."/>
            <person name="Wilson R."/>
            <person name="Chao H."/>
            <person name="Schneider V."/>
            <person name="Ventura M."/>
            <person name="Kronenberg Z."/>
            <person name="Murali S."/>
            <person name="Gordon D."/>
            <person name="Cantsilieris S."/>
            <person name="Munson K."/>
            <person name="Nelson B."/>
            <person name="Raja A."/>
            <person name="Underwood J."/>
            <person name="Diekhans M."/>
            <person name="Fiddes I."/>
            <person name="Haussler D."/>
            <person name="Eichler E."/>
        </authorList>
    </citation>
    <scope>NUCLEOTIDE SEQUENCE [LARGE SCALE GENOMIC DNA]</scope>
    <source>
        <strain evidence="1">Yerkes chimp pedigree #C0471</strain>
    </source>
</reference>
<dbReference type="Proteomes" id="UP000236370">
    <property type="component" value="Unassembled WGS sequence"/>
</dbReference>
<comment type="caution">
    <text evidence="1">The sequence shown here is derived from an EMBL/GenBank/DDBJ whole genome shotgun (WGS) entry which is preliminary data.</text>
</comment>